<dbReference type="EMBL" id="SMLL01000005">
    <property type="protein sequence ID" value="TFY98616.1"/>
    <property type="molecule type" value="Genomic_DNA"/>
</dbReference>
<dbReference type="Pfam" id="PF01928">
    <property type="entry name" value="CYTH"/>
    <property type="match status" value="1"/>
</dbReference>
<dbReference type="Proteomes" id="UP000297564">
    <property type="component" value="Unassembled WGS sequence"/>
</dbReference>
<dbReference type="AlphaFoldDB" id="A0A4Z0BH11"/>
<dbReference type="RefSeq" id="WP_135285767.1">
    <property type="nucleotide sequence ID" value="NZ_SMLL01000005.1"/>
</dbReference>
<comment type="caution">
    <text evidence="3">The sequence shown here is derived from an EMBL/GenBank/DDBJ whole genome shotgun (WGS) entry which is preliminary data.</text>
</comment>
<dbReference type="InterPro" id="IPR038186">
    <property type="entry name" value="CHAD_dom_sf"/>
</dbReference>
<dbReference type="SMART" id="SM01118">
    <property type="entry name" value="CYTH"/>
    <property type="match status" value="1"/>
</dbReference>
<dbReference type="GO" id="GO:0046872">
    <property type="term" value="F:metal ion binding"/>
    <property type="evidence" value="ECO:0007669"/>
    <property type="project" value="TreeGrafter"/>
</dbReference>
<protein>
    <submittedName>
        <fullName evidence="3">CHAD domain-containing protein</fullName>
    </submittedName>
</protein>
<dbReference type="SMART" id="SM00880">
    <property type="entry name" value="CHAD"/>
    <property type="match status" value="1"/>
</dbReference>
<dbReference type="InterPro" id="IPR039013">
    <property type="entry name" value="YgiF"/>
</dbReference>
<evidence type="ECO:0000313" key="4">
    <source>
        <dbReference type="Proteomes" id="UP000297564"/>
    </source>
</evidence>
<dbReference type="InterPro" id="IPR007899">
    <property type="entry name" value="CHAD_dom"/>
</dbReference>
<dbReference type="InterPro" id="IPR023577">
    <property type="entry name" value="CYTH_domain"/>
</dbReference>
<evidence type="ECO:0000313" key="3">
    <source>
        <dbReference type="EMBL" id="TFY98616.1"/>
    </source>
</evidence>
<dbReference type="SUPFAM" id="SSF55154">
    <property type="entry name" value="CYTH-like phosphatases"/>
    <property type="match status" value="1"/>
</dbReference>
<dbReference type="PANTHER" id="PTHR39569">
    <property type="entry name" value="INORGANIC TRIPHOSPHATASE"/>
    <property type="match status" value="1"/>
</dbReference>
<dbReference type="PROSITE" id="PS51707">
    <property type="entry name" value="CYTH"/>
    <property type="match status" value="1"/>
</dbReference>
<feature type="domain" description="CHAD" evidence="2">
    <location>
        <begin position="233"/>
        <end position="499"/>
    </location>
</feature>
<accession>A0A4Z0BH11</accession>
<sequence>MAAHMPGAESREREVKLVVPEPAWEALREEMSGPDAAVQDLHALYYDTADGRLAACEVALRLRSDGRQWVQTLKAPGAGALERIEDEVAVGAVHEGQARPVPELDRHRSEDAQRVLRAALELRRDEPWPALQAVYEVRVRRRTRRVVQGRSRIELALDEGQLRAGGAHRELRELELELVHGELVDLLALARRWRRRFGLWVGTASKAARAQRLARGERFAPPRHAVPPRFAAKPGMGDFTAAVLDSCLEQVLANAGELAEGSPDDEHVHELRVGLRRLRTALRELPGLGKDAAAHEAALVRVFRRLGERRDRTHVMRRIQPRVEAAGGAPVRDPAALEDGADPAALVRDDDFQDALLALLASSERLRRSGGKGVRRTLAARLSSLHGKVTREGRRFTRLEEGRQHRVRKRLKRLRYLSEFAAPLYDARSVEAFLARLKPAQDALGQYNDEIIAQGLYEELARGDDPGARFGAEWLQGQRAGEARACRKALRQLEDAKPFWKR</sequence>
<reference evidence="3 4" key="1">
    <citation type="submission" date="2019-03" db="EMBL/GenBank/DDBJ databases">
        <title>Ramlibacter rhizophilus CCTCC AB2015357, whole genome shotgun sequence.</title>
        <authorList>
            <person name="Zhang X."/>
            <person name="Feng G."/>
            <person name="Zhu H."/>
        </authorList>
    </citation>
    <scope>NUCLEOTIDE SEQUENCE [LARGE SCALE GENOMIC DNA]</scope>
    <source>
        <strain evidence="3 4">CCTCC AB2015357</strain>
    </source>
</reference>
<dbReference type="Gene3D" id="1.40.20.10">
    <property type="entry name" value="CHAD domain"/>
    <property type="match status" value="1"/>
</dbReference>
<evidence type="ECO:0000259" key="1">
    <source>
        <dbReference type="PROSITE" id="PS51707"/>
    </source>
</evidence>
<dbReference type="OrthoDB" id="3034217at2"/>
<dbReference type="GO" id="GO:0050355">
    <property type="term" value="F:inorganic triphosphate phosphatase activity"/>
    <property type="evidence" value="ECO:0007669"/>
    <property type="project" value="InterPro"/>
</dbReference>
<dbReference type="PROSITE" id="PS51708">
    <property type="entry name" value="CHAD"/>
    <property type="match status" value="1"/>
</dbReference>
<keyword evidence="4" id="KW-1185">Reference proteome</keyword>
<dbReference type="InterPro" id="IPR033469">
    <property type="entry name" value="CYTH-like_dom_sf"/>
</dbReference>
<proteinExistence type="predicted"/>
<organism evidence="3 4">
    <name type="scientific">Ramlibacter rhizophilus</name>
    <dbReference type="NCBI Taxonomy" id="1781167"/>
    <lineage>
        <taxon>Bacteria</taxon>
        <taxon>Pseudomonadati</taxon>
        <taxon>Pseudomonadota</taxon>
        <taxon>Betaproteobacteria</taxon>
        <taxon>Burkholderiales</taxon>
        <taxon>Comamonadaceae</taxon>
        <taxon>Ramlibacter</taxon>
    </lineage>
</organism>
<feature type="domain" description="CYTH" evidence="1">
    <location>
        <begin position="10"/>
        <end position="217"/>
    </location>
</feature>
<gene>
    <name evidence="3" type="ORF">EZ242_13875</name>
</gene>
<dbReference type="PANTHER" id="PTHR39569:SF1">
    <property type="entry name" value="INORGANIC TRIPHOSPHATASE"/>
    <property type="match status" value="1"/>
</dbReference>
<name>A0A4Z0BH11_9BURK</name>
<dbReference type="Gene3D" id="2.40.320.10">
    <property type="entry name" value="Hypothetical Protein Pfu-838710-001"/>
    <property type="match status" value="1"/>
</dbReference>
<evidence type="ECO:0000259" key="2">
    <source>
        <dbReference type="PROSITE" id="PS51708"/>
    </source>
</evidence>
<dbReference type="Pfam" id="PF05235">
    <property type="entry name" value="CHAD"/>
    <property type="match status" value="1"/>
</dbReference>